<dbReference type="AlphaFoldDB" id="A0A975GFC4"/>
<reference evidence="6" key="1">
    <citation type="journal article" date="2021" name="Microb. Physiol.">
        <title>Proteogenomic Insights into the Physiology of Marine, Sulfate-Reducing, Filamentous Desulfonema limicola and Desulfonema magnum.</title>
        <authorList>
            <person name="Schnaars V."/>
            <person name="Wohlbrand L."/>
            <person name="Scheve S."/>
            <person name="Hinrichs C."/>
            <person name="Reinhardt R."/>
            <person name="Rabus R."/>
        </authorList>
    </citation>
    <scope>NUCLEOTIDE SEQUENCE</scope>
    <source>
        <strain evidence="6">5ac10</strain>
    </source>
</reference>
<evidence type="ECO:0000313" key="6">
    <source>
        <dbReference type="EMBL" id="QTA79035.1"/>
    </source>
</evidence>
<dbReference type="PANTHER" id="PTHR30522:SF0">
    <property type="entry name" value="NUCLEOSIDE TRIPHOSPHATE PYROPHOSPHOHYDROLASE"/>
    <property type="match status" value="1"/>
</dbReference>
<dbReference type="GO" id="GO:0046081">
    <property type="term" value="P:dUTP catabolic process"/>
    <property type="evidence" value="ECO:0007669"/>
    <property type="project" value="TreeGrafter"/>
</dbReference>
<dbReference type="NCBIfam" id="NF007113">
    <property type="entry name" value="PRK09562.1"/>
    <property type="match status" value="1"/>
</dbReference>
<dbReference type="InterPro" id="IPR004518">
    <property type="entry name" value="MazG-like_dom"/>
</dbReference>
<name>A0A975GFC4_9BACT</name>
<proteinExistence type="inferred from homology"/>
<evidence type="ECO:0000256" key="3">
    <source>
        <dbReference type="ARBA" id="ARBA00066372"/>
    </source>
</evidence>
<dbReference type="SUPFAM" id="SSF101386">
    <property type="entry name" value="all-alpha NTP pyrophosphatases"/>
    <property type="match status" value="2"/>
</dbReference>
<dbReference type="PANTHER" id="PTHR30522">
    <property type="entry name" value="NUCLEOSIDE TRIPHOSPHATE PYROPHOSPHOHYDROLASE"/>
    <property type="match status" value="1"/>
</dbReference>
<dbReference type="GO" id="GO:0046076">
    <property type="term" value="P:dTTP catabolic process"/>
    <property type="evidence" value="ECO:0007669"/>
    <property type="project" value="TreeGrafter"/>
</dbReference>
<evidence type="ECO:0000256" key="1">
    <source>
        <dbReference type="ARBA" id="ARBA00052141"/>
    </source>
</evidence>
<dbReference type="GO" id="GO:0006950">
    <property type="term" value="P:response to stress"/>
    <property type="evidence" value="ECO:0007669"/>
    <property type="project" value="UniProtKB-ARBA"/>
</dbReference>
<accession>A0A975GFC4</accession>
<dbReference type="GO" id="GO:0047693">
    <property type="term" value="F:ATP diphosphatase activity"/>
    <property type="evidence" value="ECO:0007669"/>
    <property type="project" value="UniProtKB-EC"/>
</dbReference>
<evidence type="ECO:0000259" key="5">
    <source>
        <dbReference type="Pfam" id="PF03819"/>
    </source>
</evidence>
<dbReference type="InterPro" id="IPR011551">
    <property type="entry name" value="NTP_PyrPHydrolase_MazG"/>
</dbReference>
<comment type="similarity">
    <text evidence="2">Belongs to the nucleoside triphosphate pyrophosphohydrolase family.</text>
</comment>
<comment type="catalytic activity">
    <reaction evidence="1">
        <text>ATP + H2O = AMP + diphosphate + H(+)</text>
        <dbReference type="Rhea" id="RHEA:14245"/>
        <dbReference type="ChEBI" id="CHEBI:15377"/>
        <dbReference type="ChEBI" id="CHEBI:15378"/>
        <dbReference type="ChEBI" id="CHEBI:30616"/>
        <dbReference type="ChEBI" id="CHEBI:33019"/>
        <dbReference type="ChEBI" id="CHEBI:456215"/>
        <dbReference type="EC" id="3.6.1.8"/>
    </reaction>
</comment>
<sequence>MKDRTDVEFKHYKSLDTIIERLRGENGCPWDRKQTPETMMIYLIEEVYELAEAIESENHDAICEELGDVLFQLLFIAKLFQEKNHFNMEDAARINAEKMINRHPHVFGDVKVKDTKEIRENWQKIKMKEKNHSAQKSILESIPANLPALMRAYRVSERAAGTGFDWDNISGVMDKVEEEWAELKAELGKNGDGKRTEEVSLEFGDVLFTLVNVARFAKIHPETALTDSTRKFEKRFKHMEEAVSAAKRKINETSRSEMDQLWENAKVEVKN</sequence>
<dbReference type="GO" id="GO:0046061">
    <property type="term" value="P:dATP catabolic process"/>
    <property type="evidence" value="ECO:0007669"/>
    <property type="project" value="TreeGrafter"/>
</dbReference>
<dbReference type="GO" id="GO:0006203">
    <property type="term" value="P:dGTP catabolic process"/>
    <property type="evidence" value="ECO:0007669"/>
    <property type="project" value="TreeGrafter"/>
</dbReference>
<dbReference type="FunFam" id="1.10.287.1080:FF:000003">
    <property type="entry name" value="Nucleoside triphosphate pyrophosphohydrolase"/>
    <property type="match status" value="1"/>
</dbReference>
<feature type="domain" description="NTP pyrophosphohydrolase MazG-like" evidence="5">
    <location>
        <begin position="173"/>
        <end position="239"/>
    </location>
</feature>
<dbReference type="Proteomes" id="UP000663720">
    <property type="component" value="Chromosome"/>
</dbReference>
<dbReference type="FunFam" id="1.10.287.1080:FF:000001">
    <property type="entry name" value="Nucleoside triphosphate pyrophosphohydrolase"/>
    <property type="match status" value="1"/>
</dbReference>
<evidence type="ECO:0000313" key="7">
    <source>
        <dbReference type="Proteomes" id="UP000663720"/>
    </source>
</evidence>
<dbReference type="EC" id="3.6.1.8" evidence="3"/>
<dbReference type="GO" id="GO:0046052">
    <property type="term" value="P:UTP catabolic process"/>
    <property type="evidence" value="ECO:0007669"/>
    <property type="project" value="TreeGrafter"/>
</dbReference>
<dbReference type="NCBIfam" id="TIGR00444">
    <property type="entry name" value="mazG"/>
    <property type="match status" value="1"/>
</dbReference>
<dbReference type="KEGG" id="dli:dnl_12820"/>
<dbReference type="InterPro" id="IPR048015">
    <property type="entry name" value="NTP-PPase_MazG-like_N"/>
</dbReference>
<evidence type="ECO:0000256" key="4">
    <source>
        <dbReference type="ARBA" id="ARBA00074799"/>
    </source>
</evidence>
<keyword evidence="7" id="KW-1185">Reference proteome</keyword>
<gene>
    <name evidence="6" type="primary">mazG</name>
    <name evidence="6" type="ORF">dnl_12820</name>
</gene>
<dbReference type="Pfam" id="PF03819">
    <property type="entry name" value="MazG"/>
    <property type="match status" value="2"/>
</dbReference>
<dbReference type="InterPro" id="IPR048011">
    <property type="entry name" value="NTP-PPase_MazG-like_C"/>
</dbReference>
<organism evidence="6 7">
    <name type="scientific">Desulfonema limicola</name>
    <dbReference type="NCBI Taxonomy" id="45656"/>
    <lineage>
        <taxon>Bacteria</taxon>
        <taxon>Pseudomonadati</taxon>
        <taxon>Thermodesulfobacteriota</taxon>
        <taxon>Desulfobacteria</taxon>
        <taxon>Desulfobacterales</taxon>
        <taxon>Desulfococcaceae</taxon>
        <taxon>Desulfonema</taxon>
    </lineage>
</organism>
<dbReference type="EMBL" id="CP061799">
    <property type="protein sequence ID" value="QTA79035.1"/>
    <property type="molecule type" value="Genomic_DNA"/>
</dbReference>
<dbReference type="GO" id="GO:0046047">
    <property type="term" value="P:TTP catabolic process"/>
    <property type="evidence" value="ECO:0007669"/>
    <property type="project" value="TreeGrafter"/>
</dbReference>
<protein>
    <recommendedName>
        <fullName evidence="4">Nucleoside triphosphate pyrophosphohydrolase</fullName>
        <ecNumber evidence="3">3.6.1.8</ecNumber>
    </recommendedName>
</protein>
<dbReference type="CDD" id="cd11529">
    <property type="entry name" value="NTP-PPase_MazG_Cterm"/>
    <property type="match status" value="1"/>
</dbReference>
<dbReference type="Gene3D" id="1.10.287.1080">
    <property type="entry name" value="MazG-like"/>
    <property type="match status" value="2"/>
</dbReference>
<evidence type="ECO:0000256" key="2">
    <source>
        <dbReference type="ARBA" id="ARBA00061115"/>
    </source>
</evidence>
<dbReference type="CDD" id="cd11528">
    <property type="entry name" value="NTP-PPase_MazG_Nterm"/>
    <property type="match status" value="1"/>
</dbReference>
<feature type="domain" description="NTP pyrophosphohydrolase MazG-like" evidence="5">
    <location>
        <begin position="34"/>
        <end position="107"/>
    </location>
</feature>